<keyword evidence="2" id="KW-1133">Transmembrane helix</keyword>
<feature type="region of interest" description="Disordered" evidence="1">
    <location>
        <begin position="189"/>
        <end position="208"/>
    </location>
</feature>
<protein>
    <submittedName>
        <fullName evidence="3">Uncharacterized protein</fullName>
    </submittedName>
</protein>
<proteinExistence type="predicted"/>
<dbReference type="OMA" id="MDQLPWA"/>
<dbReference type="EMBL" id="LSRX01001111">
    <property type="protein sequence ID" value="OLP83502.1"/>
    <property type="molecule type" value="Genomic_DNA"/>
</dbReference>
<reference evidence="3 4" key="1">
    <citation type="submission" date="2016-02" db="EMBL/GenBank/DDBJ databases">
        <title>Genome analysis of coral dinoflagellate symbionts highlights evolutionary adaptations to a symbiotic lifestyle.</title>
        <authorList>
            <person name="Aranda M."/>
            <person name="Li Y."/>
            <person name="Liew Y.J."/>
            <person name="Baumgarten S."/>
            <person name="Simakov O."/>
            <person name="Wilson M."/>
            <person name="Piel J."/>
            <person name="Ashoor H."/>
            <person name="Bougouffa S."/>
            <person name="Bajic V.B."/>
            <person name="Ryu T."/>
            <person name="Ravasi T."/>
            <person name="Bayer T."/>
            <person name="Micklem G."/>
            <person name="Kim H."/>
            <person name="Bhak J."/>
            <person name="Lajeunesse T.C."/>
            <person name="Voolstra C.R."/>
        </authorList>
    </citation>
    <scope>NUCLEOTIDE SEQUENCE [LARGE SCALE GENOMIC DNA]</scope>
    <source>
        <strain evidence="3 4">CCMP2467</strain>
    </source>
</reference>
<organism evidence="3 4">
    <name type="scientific">Symbiodinium microadriaticum</name>
    <name type="common">Dinoflagellate</name>
    <name type="synonym">Zooxanthella microadriatica</name>
    <dbReference type="NCBI Taxonomy" id="2951"/>
    <lineage>
        <taxon>Eukaryota</taxon>
        <taxon>Sar</taxon>
        <taxon>Alveolata</taxon>
        <taxon>Dinophyceae</taxon>
        <taxon>Suessiales</taxon>
        <taxon>Symbiodiniaceae</taxon>
        <taxon>Symbiodinium</taxon>
    </lineage>
</organism>
<gene>
    <name evidence="3" type="ORF">AK812_SmicGene35718</name>
</gene>
<sequence length="218" mass="22609">MLAGQGQLVSVPAATVLLSAVLPQLLKKPSSWVHSVSVRLVDLAGSLDSTMSVPRPSVTSQGSQDDDSRPLRSKGLLPAIGVGAAVYWITGIASVTTLGLVGIGAGVGYGVGSWIADKMQKKGDAQNKVQMDQLPWAVQVALQHWQEFVTRQAAGRQLTPADVDTIWAQFEQYEPTHAANARALVRGSGAASSSSSQGPASFSSGTGPTFVATQAAEV</sequence>
<feature type="region of interest" description="Disordered" evidence="1">
    <location>
        <begin position="51"/>
        <end position="71"/>
    </location>
</feature>
<evidence type="ECO:0000313" key="4">
    <source>
        <dbReference type="Proteomes" id="UP000186817"/>
    </source>
</evidence>
<dbReference type="Proteomes" id="UP000186817">
    <property type="component" value="Unassembled WGS sequence"/>
</dbReference>
<keyword evidence="4" id="KW-1185">Reference proteome</keyword>
<comment type="caution">
    <text evidence="3">The sequence shown here is derived from an EMBL/GenBank/DDBJ whole genome shotgun (WGS) entry which is preliminary data.</text>
</comment>
<keyword evidence="2" id="KW-0812">Transmembrane</keyword>
<accession>A0A1Q9CKP5</accession>
<feature type="transmembrane region" description="Helical" evidence="2">
    <location>
        <begin position="85"/>
        <end position="112"/>
    </location>
</feature>
<dbReference type="AlphaFoldDB" id="A0A1Q9CKP5"/>
<dbReference type="OrthoDB" id="422677at2759"/>
<keyword evidence="2" id="KW-0472">Membrane</keyword>
<evidence type="ECO:0000256" key="2">
    <source>
        <dbReference type="SAM" id="Phobius"/>
    </source>
</evidence>
<feature type="compositionally biased region" description="Polar residues" evidence="1">
    <location>
        <begin position="51"/>
        <end position="63"/>
    </location>
</feature>
<name>A0A1Q9CKP5_SYMMI</name>
<feature type="compositionally biased region" description="Low complexity" evidence="1">
    <location>
        <begin position="189"/>
        <end position="205"/>
    </location>
</feature>
<evidence type="ECO:0000313" key="3">
    <source>
        <dbReference type="EMBL" id="OLP83502.1"/>
    </source>
</evidence>
<evidence type="ECO:0000256" key="1">
    <source>
        <dbReference type="SAM" id="MobiDB-lite"/>
    </source>
</evidence>